<keyword evidence="1" id="KW-0732">Signal</keyword>
<protein>
    <recommendedName>
        <fullName evidence="4">Lipoprotein</fullName>
    </recommendedName>
</protein>
<gene>
    <name evidence="2" type="ORF">SAMN05660686_00772</name>
</gene>
<sequence length="136" mass="14911">MIRTLTLLAVFVLTLGLAACEEEPTATGPQNHRAGLPPKGPDYTGDLCAVVRNRAPFTITGRIELKNNNRATFRLARNETTRLCLNGTTFGNYTVTLVVTNFVTMPIFSCYTTVDEAIEIFARPNGDGFTYSATCR</sequence>
<feature type="chain" id="PRO_5034269528" description="Lipoprotein" evidence="1">
    <location>
        <begin position="20"/>
        <end position="136"/>
    </location>
</feature>
<comment type="caution">
    <text evidence="2">The sequence shown here is derived from an EMBL/GenBank/DDBJ whole genome shotgun (WGS) entry which is preliminary data.</text>
</comment>
<dbReference type="PROSITE" id="PS51257">
    <property type="entry name" value="PROKAR_LIPOPROTEIN"/>
    <property type="match status" value="1"/>
</dbReference>
<evidence type="ECO:0008006" key="4">
    <source>
        <dbReference type="Google" id="ProtNLM"/>
    </source>
</evidence>
<dbReference type="RefSeq" id="WP_028793908.1">
    <property type="nucleotide sequence ID" value="NZ_FNBW01000002.1"/>
</dbReference>
<reference evidence="2 3" key="1">
    <citation type="submission" date="2016-10" db="EMBL/GenBank/DDBJ databases">
        <authorList>
            <person name="Varghese N."/>
            <person name="Submissions S."/>
        </authorList>
    </citation>
    <scope>NUCLEOTIDE SEQUENCE [LARGE SCALE GENOMIC DNA]</scope>
    <source>
        <strain evidence="2 3">DSM 18839</strain>
    </source>
</reference>
<dbReference type="AlphaFoldDB" id="A0A8G2EVE6"/>
<evidence type="ECO:0000313" key="2">
    <source>
        <dbReference type="EMBL" id="SDF25786.1"/>
    </source>
</evidence>
<evidence type="ECO:0000313" key="3">
    <source>
        <dbReference type="Proteomes" id="UP000198615"/>
    </source>
</evidence>
<organism evidence="2 3">
    <name type="scientific">Thalassobaculum litoreum DSM 18839</name>
    <dbReference type="NCBI Taxonomy" id="1123362"/>
    <lineage>
        <taxon>Bacteria</taxon>
        <taxon>Pseudomonadati</taxon>
        <taxon>Pseudomonadota</taxon>
        <taxon>Alphaproteobacteria</taxon>
        <taxon>Rhodospirillales</taxon>
        <taxon>Thalassobaculaceae</taxon>
        <taxon>Thalassobaculum</taxon>
    </lineage>
</organism>
<feature type="signal peptide" evidence="1">
    <location>
        <begin position="1"/>
        <end position="19"/>
    </location>
</feature>
<name>A0A8G2EVE6_9PROT</name>
<evidence type="ECO:0000256" key="1">
    <source>
        <dbReference type="SAM" id="SignalP"/>
    </source>
</evidence>
<dbReference type="Proteomes" id="UP000198615">
    <property type="component" value="Unassembled WGS sequence"/>
</dbReference>
<accession>A0A8G2EVE6</accession>
<proteinExistence type="predicted"/>
<dbReference type="EMBL" id="FNBW01000002">
    <property type="protein sequence ID" value="SDF25786.1"/>
    <property type="molecule type" value="Genomic_DNA"/>
</dbReference>
<keyword evidence="3" id="KW-1185">Reference proteome</keyword>